<dbReference type="Proteomes" id="UP000885832">
    <property type="component" value="Unassembled WGS sequence"/>
</dbReference>
<accession>A0A832J3T8</accession>
<feature type="domain" description="Glycosyltransferase subfamily 4-like N-terminal" evidence="1">
    <location>
        <begin position="10"/>
        <end position="170"/>
    </location>
</feature>
<evidence type="ECO:0000259" key="1">
    <source>
        <dbReference type="Pfam" id="PF13439"/>
    </source>
</evidence>
<comment type="caution">
    <text evidence="2">The sequence shown here is derived from an EMBL/GenBank/DDBJ whole genome shotgun (WGS) entry which is preliminary data.</text>
</comment>
<organism evidence="2">
    <name type="scientific">Candidatus Tenderia electrophaga</name>
    <dbReference type="NCBI Taxonomy" id="1748243"/>
    <lineage>
        <taxon>Bacteria</taxon>
        <taxon>Pseudomonadati</taxon>
        <taxon>Pseudomonadota</taxon>
        <taxon>Gammaproteobacteria</taxon>
        <taxon>Candidatus Tenderiales</taxon>
        <taxon>Candidatus Tenderiaceae</taxon>
        <taxon>Candidatus Tenderia</taxon>
    </lineage>
</organism>
<protein>
    <submittedName>
        <fullName evidence="2">TIGR03088 family PEP-CTERM/XrtA system glycosyltransferase</fullName>
    </submittedName>
</protein>
<dbReference type="GO" id="GO:0016757">
    <property type="term" value="F:glycosyltransferase activity"/>
    <property type="evidence" value="ECO:0007669"/>
    <property type="project" value="UniProtKB-ARBA"/>
</dbReference>
<dbReference type="AlphaFoldDB" id="A0A832J3T8"/>
<sequence length="369" mass="40742">MAHVLHRFDVGGLENGVVNLINRIPADQYRHAIIAMTECTAFAKRLNNPNVTLHTIHKREGKDLGSYLRLWRLLRQLRPEIVHSRNLSAIEAAVVAALAGVPYRVHGEHGRDVHDIDGTNKKYLQLRRFCQPFIQRYIPLSQDLEQWLKQTVGVPANKVVQLYNGVDSQRFSPVADNDPALANESFFTADSIVIGTAGRMMTVKDQPNLVRAFIELLDLLPQQRDQLRLVLIGDGPLSQVCEQMIAAAGIENQCWLTGSRDDVPQLMRRLDLFVLPSLAEGISNTILEAMATGLAVVATRVGGNPELVLEGKTGALVAAAEPTAMAKALAEYVTMPDLMQAHGAAGRARVETDFSMEKMVQSYMAVYDS</sequence>
<dbReference type="Pfam" id="PF13439">
    <property type="entry name" value="Glyco_transf_4"/>
    <property type="match status" value="1"/>
</dbReference>
<dbReference type="NCBIfam" id="TIGR03088">
    <property type="entry name" value="stp2"/>
    <property type="match status" value="1"/>
</dbReference>
<dbReference type="Gene3D" id="3.40.50.2000">
    <property type="entry name" value="Glycogen Phosphorylase B"/>
    <property type="match status" value="2"/>
</dbReference>
<dbReference type="EMBL" id="DRNF01000368">
    <property type="protein sequence ID" value="HHJ81130.1"/>
    <property type="molecule type" value="Genomic_DNA"/>
</dbReference>
<dbReference type="SUPFAM" id="SSF53756">
    <property type="entry name" value="UDP-Glycosyltransferase/glycogen phosphorylase"/>
    <property type="match status" value="1"/>
</dbReference>
<dbReference type="PANTHER" id="PTHR12526:SF630">
    <property type="entry name" value="GLYCOSYLTRANSFERASE"/>
    <property type="match status" value="1"/>
</dbReference>
<name>A0A832J3T8_9GAMM</name>
<reference evidence="2" key="1">
    <citation type="journal article" date="2020" name="mSystems">
        <title>Genome- and Community-Level Interaction Insights into Carbon Utilization and Element Cycling Functions of Hydrothermarchaeota in Hydrothermal Sediment.</title>
        <authorList>
            <person name="Zhou Z."/>
            <person name="Liu Y."/>
            <person name="Xu W."/>
            <person name="Pan J."/>
            <person name="Luo Z.H."/>
            <person name="Li M."/>
        </authorList>
    </citation>
    <scope>NUCLEOTIDE SEQUENCE [LARGE SCALE GENOMIC DNA]</scope>
    <source>
        <strain evidence="2">HyVt-505</strain>
    </source>
</reference>
<gene>
    <name evidence="2" type="ORF">ENJ65_05810</name>
</gene>
<dbReference type="Pfam" id="PF13692">
    <property type="entry name" value="Glyco_trans_1_4"/>
    <property type="match status" value="1"/>
</dbReference>
<proteinExistence type="predicted"/>
<evidence type="ECO:0000313" key="2">
    <source>
        <dbReference type="EMBL" id="HHJ81130.1"/>
    </source>
</evidence>
<dbReference type="InterPro" id="IPR017522">
    <property type="entry name" value="Sugar_tfrase_PEP-CTERM_Stp2"/>
</dbReference>
<feature type="non-terminal residue" evidence="2">
    <location>
        <position position="369"/>
    </location>
</feature>
<dbReference type="PANTHER" id="PTHR12526">
    <property type="entry name" value="GLYCOSYLTRANSFERASE"/>
    <property type="match status" value="1"/>
</dbReference>
<dbReference type="InterPro" id="IPR028098">
    <property type="entry name" value="Glyco_trans_4-like_N"/>
</dbReference>